<keyword evidence="3" id="KW-1185">Reference proteome</keyword>
<dbReference type="OrthoDB" id="550558at2759"/>
<dbReference type="Gene3D" id="3.60.21.10">
    <property type="match status" value="1"/>
</dbReference>
<dbReference type="Proteomes" id="UP000799539">
    <property type="component" value="Unassembled WGS sequence"/>
</dbReference>
<dbReference type="Pfam" id="PF00149">
    <property type="entry name" value="Metallophos"/>
    <property type="match status" value="1"/>
</dbReference>
<sequence length="251" mass="28681">MSDLHLEGGTVESANSYEQFKIPPKAPYLILAGDIGYFKHKDRYLAFLRRQCECFVRVFLIPGNHEFYGMSRADGLKVAIDMEMSLHGRLTVMEGQQRRVDVDDNTILLACTLYSSGAPESGYFINDFHYITDWSPQKQTDAHNADREFLETALTDIRATKPQSRVIIATHYAPLYGPAVQPKHRDSPLNGFFCSDILDHLLSRTLVASVDTWLFGHTHYNVNVKVQHVQVVSNQFRDDTSRRKFHIESTI</sequence>
<dbReference type="EMBL" id="ML992707">
    <property type="protein sequence ID" value="KAF2207071.1"/>
    <property type="molecule type" value="Genomic_DNA"/>
</dbReference>
<protein>
    <recommendedName>
        <fullName evidence="1">Calcineurin-like phosphoesterase domain-containing protein</fullName>
    </recommendedName>
</protein>
<proteinExistence type="predicted"/>
<dbReference type="GO" id="GO:0016787">
    <property type="term" value="F:hydrolase activity"/>
    <property type="evidence" value="ECO:0007669"/>
    <property type="project" value="InterPro"/>
</dbReference>
<evidence type="ECO:0000259" key="1">
    <source>
        <dbReference type="Pfam" id="PF00149"/>
    </source>
</evidence>
<evidence type="ECO:0000313" key="2">
    <source>
        <dbReference type="EMBL" id="KAF2207071.1"/>
    </source>
</evidence>
<reference evidence="2" key="1">
    <citation type="journal article" date="2020" name="Stud. Mycol.">
        <title>101 Dothideomycetes genomes: a test case for predicting lifestyles and emergence of pathogens.</title>
        <authorList>
            <person name="Haridas S."/>
            <person name="Albert R."/>
            <person name="Binder M."/>
            <person name="Bloem J."/>
            <person name="Labutti K."/>
            <person name="Salamov A."/>
            <person name="Andreopoulos B."/>
            <person name="Baker S."/>
            <person name="Barry K."/>
            <person name="Bills G."/>
            <person name="Bluhm B."/>
            <person name="Cannon C."/>
            <person name="Castanera R."/>
            <person name="Culley D."/>
            <person name="Daum C."/>
            <person name="Ezra D."/>
            <person name="Gonzalez J."/>
            <person name="Henrissat B."/>
            <person name="Kuo A."/>
            <person name="Liang C."/>
            <person name="Lipzen A."/>
            <person name="Lutzoni F."/>
            <person name="Magnuson J."/>
            <person name="Mondo S."/>
            <person name="Nolan M."/>
            <person name="Ohm R."/>
            <person name="Pangilinan J."/>
            <person name="Park H.-J."/>
            <person name="Ramirez L."/>
            <person name="Alfaro M."/>
            <person name="Sun H."/>
            <person name="Tritt A."/>
            <person name="Yoshinaga Y."/>
            <person name="Zwiers L.-H."/>
            <person name="Turgeon B."/>
            <person name="Goodwin S."/>
            <person name="Spatafora J."/>
            <person name="Crous P."/>
            <person name="Grigoriev I."/>
        </authorList>
    </citation>
    <scope>NUCLEOTIDE SEQUENCE</scope>
    <source>
        <strain evidence="2">SCOH1-5</strain>
    </source>
</reference>
<dbReference type="SUPFAM" id="SSF56300">
    <property type="entry name" value="Metallo-dependent phosphatases"/>
    <property type="match status" value="1"/>
</dbReference>
<accession>A0A6A6F3G3</accession>
<dbReference type="InterPro" id="IPR029052">
    <property type="entry name" value="Metallo-depent_PP-like"/>
</dbReference>
<dbReference type="PANTHER" id="PTHR37844">
    <property type="entry name" value="SER/THR PROTEIN PHOSPHATASE SUPERFAMILY (AFU_ORTHOLOGUE AFUA_1G14840)"/>
    <property type="match status" value="1"/>
</dbReference>
<organism evidence="2 3">
    <name type="scientific">Cercospora zeae-maydis SCOH1-5</name>
    <dbReference type="NCBI Taxonomy" id="717836"/>
    <lineage>
        <taxon>Eukaryota</taxon>
        <taxon>Fungi</taxon>
        <taxon>Dikarya</taxon>
        <taxon>Ascomycota</taxon>
        <taxon>Pezizomycotina</taxon>
        <taxon>Dothideomycetes</taxon>
        <taxon>Dothideomycetidae</taxon>
        <taxon>Mycosphaerellales</taxon>
        <taxon>Mycosphaerellaceae</taxon>
        <taxon>Cercospora</taxon>
    </lineage>
</organism>
<feature type="domain" description="Calcineurin-like phosphoesterase" evidence="1">
    <location>
        <begin position="1"/>
        <end position="220"/>
    </location>
</feature>
<gene>
    <name evidence="2" type="ORF">CERZMDRAFT_102769</name>
</gene>
<dbReference type="PANTHER" id="PTHR37844:SF2">
    <property type="entry name" value="SER_THR PROTEIN PHOSPHATASE SUPERFAMILY (AFU_ORTHOLOGUE AFUA_1G14840)"/>
    <property type="match status" value="1"/>
</dbReference>
<dbReference type="AlphaFoldDB" id="A0A6A6F3G3"/>
<name>A0A6A6F3G3_9PEZI</name>
<evidence type="ECO:0000313" key="3">
    <source>
        <dbReference type="Proteomes" id="UP000799539"/>
    </source>
</evidence>
<dbReference type="InterPro" id="IPR004843">
    <property type="entry name" value="Calcineurin-like_PHP"/>
</dbReference>